<evidence type="ECO:0000256" key="9">
    <source>
        <dbReference type="ARBA" id="ARBA00023306"/>
    </source>
</evidence>
<dbReference type="GO" id="GO:0005737">
    <property type="term" value="C:cytoplasm"/>
    <property type="evidence" value="ECO:0007669"/>
    <property type="project" value="UniProtKB-SubCell"/>
</dbReference>
<proteinExistence type="inferred from homology"/>
<reference evidence="16 17" key="1">
    <citation type="submission" date="2019-03" db="EMBL/GenBank/DDBJ databases">
        <title>Genomic Encyclopedia of Type Strains, Phase IV (KMG-IV): sequencing the most valuable type-strain genomes for metagenomic binning, comparative biology and taxonomic classification.</title>
        <authorList>
            <person name="Goeker M."/>
        </authorList>
    </citation>
    <scope>NUCLEOTIDE SEQUENCE [LARGE SCALE GENOMIC DNA]</scope>
    <source>
        <strain evidence="16 17">DSM 9035</strain>
    </source>
</reference>
<comment type="subcellular location">
    <subcellularLocation>
        <location evidence="12">Cytoplasm</location>
    </subcellularLocation>
    <text evidence="12">About half TF is bound to the ribosome near the polypeptide exit tunnel while the other half is free in the cytoplasm.</text>
</comment>
<evidence type="ECO:0000256" key="14">
    <source>
        <dbReference type="RuleBase" id="RU003914"/>
    </source>
</evidence>
<dbReference type="GO" id="GO:0044183">
    <property type="term" value="F:protein folding chaperone"/>
    <property type="evidence" value="ECO:0007669"/>
    <property type="project" value="TreeGrafter"/>
</dbReference>
<comment type="domain">
    <text evidence="12">Consists of 3 domains; the N-terminus binds the ribosome, the middle domain has PPIase activity, while the C-terminus has intrinsic chaperone activity on its own.</text>
</comment>
<dbReference type="GO" id="GO:0051083">
    <property type="term" value="P:'de novo' cotranslational protein folding"/>
    <property type="evidence" value="ECO:0007669"/>
    <property type="project" value="TreeGrafter"/>
</dbReference>
<dbReference type="InterPro" id="IPR008881">
    <property type="entry name" value="Trigger_fac_ribosome-bd_bac"/>
</dbReference>
<dbReference type="PANTHER" id="PTHR30560:SF3">
    <property type="entry name" value="TRIGGER FACTOR-LIKE PROTEIN TIG, CHLOROPLASTIC"/>
    <property type="match status" value="1"/>
</dbReference>
<dbReference type="GO" id="GO:0043335">
    <property type="term" value="P:protein unfolding"/>
    <property type="evidence" value="ECO:0007669"/>
    <property type="project" value="TreeGrafter"/>
</dbReference>
<dbReference type="Pfam" id="PF05697">
    <property type="entry name" value="Trigger_N"/>
    <property type="match status" value="1"/>
</dbReference>
<dbReference type="InterPro" id="IPR008880">
    <property type="entry name" value="Trigger_fac_C"/>
</dbReference>
<evidence type="ECO:0000259" key="15">
    <source>
        <dbReference type="PROSITE" id="PS50059"/>
    </source>
</evidence>
<evidence type="ECO:0000256" key="12">
    <source>
        <dbReference type="HAMAP-Rule" id="MF_00303"/>
    </source>
</evidence>
<comment type="similarity">
    <text evidence="2 12 14">Belongs to the FKBP-type PPIase family. Tig subfamily.</text>
</comment>
<keyword evidence="8 12" id="KW-0413">Isomerase</keyword>
<dbReference type="Pfam" id="PF05698">
    <property type="entry name" value="Trigger_C"/>
    <property type="match status" value="1"/>
</dbReference>
<keyword evidence="6 12" id="KW-0697">Rotamase</keyword>
<evidence type="ECO:0000256" key="13">
    <source>
        <dbReference type="PROSITE-ProRule" id="PRU00277"/>
    </source>
</evidence>
<dbReference type="PROSITE" id="PS50059">
    <property type="entry name" value="FKBP_PPIASE"/>
    <property type="match status" value="1"/>
</dbReference>
<evidence type="ECO:0000256" key="2">
    <source>
        <dbReference type="ARBA" id="ARBA00005464"/>
    </source>
</evidence>
<evidence type="ECO:0000256" key="6">
    <source>
        <dbReference type="ARBA" id="ARBA00023110"/>
    </source>
</evidence>
<dbReference type="InterPro" id="IPR005215">
    <property type="entry name" value="Trig_fac"/>
</dbReference>
<keyword evidence="9 12" id="KW-0131">Cell cycle</keyword>
<dbReference type="GO" id="GO:0015031">
    <property type="term" value="P:protein transport"/>
    <property type="evidence" value="ECO:0007669"/>
    <property type="project" value="UniProtKB-UniRule"/>
</dbReference>
<evidence type="ECO:0000256" key="1">
    <source>
        <dbReference type="ARBA" id="ARBA00000971"/>
    </source>
</evidence>
<dbReference type="GO" id="GO:0043022">
    <property type="term" value="F:ribosome binding"/>
    <property type="evidence" value="ECO:0007669"/>
    <property type="project" value="TreeGrafter"/>
</dbReference>
<dbReference type="Proteomes" id="UP000294664">
    <property type="component" value="Unassembled WGS sequence"/>
</dbReference>
<keyword evidence="17" id="KW-1185">Reference proteome</keyword>
<evidence type="ECO:0000256" key="10">
    <source>
        <dbReference type="ARBA" id="ARBA00024849"/>
    </source>
</evidence>
<dbReference type="SUPFAM" id="SSF109998">
    <property type="entry name" value="Triger factor/SurA peptide-binding domain-like"/>
    <property type="match status" value="1"/>
</dbReference>
<dbReference type="InterPro" id="IPR001179">
    <property type="entry name" value="PPIase_FKBP_dom"/>
</dbReference>
<evidence type="ECO:0000313" key="16">
    <source>
        <dbReference type="EMBL" id="TCT02376.1"/>
    </source>
</evidence>
<dbReference type="OrthoDB" id="9767721at2"/>
<accession>A0A4R3LRK7</accession>
<dbReference type="InterPro" id="IPR036611">
    <property type="entry name" value="Trigger_fac_ribosome-bd_sf"/>
</dbReference>
<dbReference type="Gene3D" id="3.10.50.40">
    <property type="match status" value="1"/>
</dbReference>
<organism evidence="16 17">
    <name type="scientific">Aquabacter spiritensis</name>
    <dbReference type="NCBI Taxonomy" id="933073"/>
    <lineage>
        <taxon>Bacteria</taxon>
        <taxon>Pseudomonadati</taxon>
        <taxon>Pseudomonadota</taxon>
        <taxon>Alphaproteobacteria</taxon>
        <taxon>Hyphomicrobiales</taxon>
        <taxon>Xanthobacteraceae</taxon>
        <taxon>Aquabacter</taxon>
    </lineage>
</organism>
<dbReference type="SUPFAM" id="SSF102735">
    <property type="entry name" value="Trigger factor ribosome-binding domain"/>
    <property type="match status" value="1"/>
</dbReference>
<dbReference type="NCBIfam" id="TIGR00115">
    <property type="entry name" value="tig"/>
    <property type="match status" value="1"/>
</dbReference>
<feature type="domain" description="PPIase FKBP-type" evidence="15">
    <location>
        <begin position="169"/>
        <end position="251"/>
    </location>
</feature>
<dbReference type="RefSeq" id="WP_132033945.1">
    <property type="nucleotide sequence ID" value="NZ_SMAI01000013.1"/>
</dbReference>
<evidence type="ECO:0000256" key="4">
    <source>
        <dbReference type="ARBA" id="ARBA00016902"/>
    </source>
</evidence>
<comment type="catalytic activity">
    <reaction evidence="1 12 13">
        <text>[protein]-peptidylproline (omega=180) = [protein]-peptidylproline (omega=0)</text>
        <dbReference type="Rhea" id="RHEA:16237"/>
        <dbReference type="Rhea" id="RHEA-COMP:10747"/>
        <dbReference type="Rhea" id="RHEA-COMP:10748"/>
        <dbReference type="ChEBI" id="CHEBI:83833"/>
        <dbReference type="ChEBI" id="CHEBI:83834"/>
        <dbReference type="EC" id="5.2.1.8"/>
    </reaction>
</comment>
<dbReference type="Gene3D" id="1.10.3120.10">
    <property type="entry name" value="Trigger factor, C-terminal domain"/>
    <property type="match status" value="1"/>
</dbReference>
<evidence type="ECO:0000256" key="8">
    <source>
        <dbReference type="ARBA" id="ARBA00023235"/>
    </source>
</evidence>
<dbReference type="Pfam" id="PF00254">
    <property type="entry name" value="FKBP_C"/>
    <property type="match status" value="1"/>
</dbReference>
<sequence length="449" mass="49493">MQVTETQADGLKRAYRVVLPASELDAKAQTRLTELKNQVQLKGFRPGKVPLAHLKRMYGKSVMAEVIEQAVTEANGKLVEERGLKLALQPRVELPQDEAEVRRVIDGADDLTYTIEVEVLPKIELGNFKDIAIEKPVAEVSDAQVDETLARLADANRPFAEKAGAAETGDRVTVDFVGTMDGVAFEGGTGEGIQVVLGSNSFIPGFEEQLVGVSAGDARTVTVTFPEAYAARELAGKEAVFAVTVKLVEAPGAFTLDDDFAKSLGQDSLDALKEQVRARIAQEHGGVTRQKVKRALLDALDGMHQFDVPPTLVSQEFEGVWAQVQQDLEAQKRTFADEGTTEEAARADYQRIAERRVRLGLVLAEIGERNNIQVSDDEVTRAVVERARQFPGQEQQVWDYYRRNPQAMASVRAPLFEEKVVDFLLELADVTVKPVSREELYKEDEEKAA</sequence>
<dbReference type="AlphaFoldDB" id="A0A4R3LRK7"/>
<dbReference type="GO" id="GO:0051301">
    <property type="term" value="P:cell division"/>
    <property type="evidence" value="ECO:0007669"/>
    <property type="project" value="UniProtKB-KW"/>
</dbReference>
<keyword evidence="7 12" id="KW-0143">Chaperone</keyword>
<evidence type="ECO:0000256" key="5">
    <source>
        <dbReference type="ARBA" id="ARBA00022618"/>
    </source>
</evidence>
<dbReference type="EC" id="5.2.1.8" evidence="3 12"/>
<comment type="function">
    <text evidence="10 12">Involved in protein export. Acts as a chaperone by maintaining the newly synthesized protein in an open conformation. Functions as a peptidyl-prolyl cis-trans isomerase.</text>
</comment>
<dbReference type="PIRSF" id="PIRSF003095">
    <property type="entry name" value="Trigger_factor"/>
    <property type="match status" value="1"/>
</dbReference>
<protein>
    <recommendedName>
        <fullName evidence="4 12">Trigger factor</fullName>
        <shortName evidence="12">TF</shortName>
        <ecNumber evidence="3 12">5.2.1.8</ecNumber>
    </recommendedName>
    <alternativeName>
        <fullName evidence="11 12">PPIase</fullName>
    </alternativeName>
</protein>
<dbReference type="InterPro" id="IPR037041">
    <property type="entry name" value="Trigger_fac_C_sf"/>
</dbReference>
<evidence type="ECO:0000256" key="3">
    <source>
        <dbReference type="ARBA" id="ARBA00013194"/>
    </source>
</evidence>
<dbReference type="GO" id="GO:0003755">
    <property type="term" value="F:peptidyl-prolyl cis-trans isomerase activity"/>
    <property type="evidence" value="ECO:0007669"/>
    <property type="project" value="UniProtKB-UniRule"/>
</dbReference>
<evidence type="ECO:0000256" key="11">
    <source>
        <dbReference type="ARBA" id="ARBA00029986"/>
    </source>
</evidence>
<comment type="caution">
    <text evidence="16">The sequence shown here is derived from an EMBL/GenBank/DDBJ whole genome shotgun (WGS) entry which is preliminary data.</text>
</comment>
<dbReference type="EMBL" id="SMAI01000013">
    <property type="protein sequence ID" value="TCT02376.1"/>
    <property type="molecule type" value="Genomic_DNA"/>
</dbReference>
<dbReference type="Gene3D" id="3.30.70.1050">
    <property type="entry name" value="Trigger factor ribosome-binding domain"/>
    <property type="match status" value="1"/>
</dbReference>
<gene>
    <name evidence="12" type="primary">tig</name>
    <name evidence="16" type="ORF">EDC64_11320</name>
</gene>
<dbReference type="FunFam" id="3.10.50.40:FF:000001">
    <property type="entry name" value="Trigger factor"/>
    <property type="match status" value="1"/>
</dbReference>
<keyword evidence="5 12" id="KW-0132">Cell division</keyword>
<dbReference type="HAMAP" id="MF_00303">
    <property type="entry name" value="Trigger_factor_Tig"/>
    <property type="match status" value="1"/>
</dbReference>
<dbReference type="InterPro" id="IPR027304">
    <property type="entry name" value="Trigger_fact/SurA_dom_sf"/>
</dbReference>
<name>A0A4R3LRK7_9HYPH</name>
<dbReference type="SUPFAM" id="SSF54534">
    <property type="entry name" value="FKBP-like"/>
    <property type="match status" value="1"/>
</dbReference>
<keyword evidence="12" id="KW-0963">Cytoplasm</keyword>
<evidence type="ECO:0000256" key="7">
    <source>
        <dbReference type="ARBA" id="ARBA00023186"/>
    </source>
</evidence>
<dbReference type="PANTHER" id="PTHR30560">
    <property type="entry name" value="TRIGGER FACTOR CHAPERONE AND PEPTIDYL-PROLYL CIS/TRANS ISOMERASE"/>
    <property type="match status" value="1"/>
</dbReference>
<evidence type="ECO:0000313" key="17">
    <source>
        <dbReference type="Proteomes" id="UP000294664"/>
    </source>
</evidence>
<dbReference type="InterPro" id="IPR046357">
    <property type="entry name" value="PPIase_dom_sf"/>
</dbReference>